<sequence length="192" mass="22133">MMDLLGEFYYLQGAGLARQGRITTAVSALETAVTLKRDSWQAWNLLGLCYYRQGKFQLSRSAWGKSLSVMDRENPALGYISDLETESFRKLIDRYNEALNLAKNGRYKMAGDILQRGWQKGPPFVSFANLLGLCRYGHGKRMDALKFWLYSLNLDRDNPDTIDYLKKALDWSEGPVMRTGILLSLFRWLKNR</sequence>
<accession>A0A8A0RMJ8</accession>
<reference evidence="1" key="1">
    <citation type="submission" date="2020-07" db="EMBL/GenBank/DDBJ databases">
        <title>Koleobacter methoxysyntrophicus gen. nov., sp. nov., a novel anaerobic bacterium isolated from deep subsurface oil field and proposal of Koleobacterales ord. nov. in the phylum Firmicutes.</title>
        <authorList>
            <person name="Sakamoto S."/>
            <person name="Tamaki H."/>
        </authorList>
    </citation>
    <scope>NUCLEOTIDE SEQUENCE</scope>
    <source>
        <strain evidence="1">NRmbB1</strain>
    </source>
</reference>
<dbReference type="EMBL" id="CP059066">
    <property type="protein sequence ID" value="QSQ09024.1"/>
    <property type="molecule type" value="Genomic_DNA"/>
</dbReference>
<protein>
    <recommendedName>
        <fullName evidence="3">Tetratricopeptide repeat protein</fullName>
    </recommendedName>
</protein>
<dbReference type="AlphaFoldDB" id="A0A8A0RMJ8"/>
<dbReference type="SMART" id="SM00028">
    <property type="entry name" value="TPR"/>
    <property type="match status" value="3"/>
</dbReference>
<dbReference type="Gene3D" id="1.25.40.10">
    <property type="entry name" value="Tetratricopeptide repeat domain"/>
    <property type="match status" value="2"/>
</dbReference>
<evidence type="ECO:0000313" key="1">
    <source>
        <dbReference type="EMBL" id="QSQ09024.1"/>
    </source>
</evidence>
<dbReference type="InterPro" id="IPR019734">
    <property type="entry name" value="TPR_rpt"/>
</dbReference>
<keyword evidence="2" id="KW-1185">Reference proteome</keyword>
<proteinExistence type="predicted"/>
<dbReference type="Proteomes" id="UP000662904">
    <property type="component" value="Chromosome"/>
</dbReference>
<dbReference type="Pfam" id="PF13432">
    <property type="entry name" value="TPR_16"/>
    <property type="match status" value="1"/>
</dbReference>
<dbReference type="SUPFAM" id="SSF48452">
    <property type="entry name" value="TPR-like"/>
    <property type="match status" value="1"/>
</dbReference>
<dbReference type="KEGG" id="kme:H0A61_01381"/>
<name>A0A8A0RMJ8_9FIRM</name>
<evidence type="ECO:0008006" key="3">
    <source>
        <dbReference type="Google" id="ProtNLM"/>
    </source>
</evidence>
<gene>
    <name evidence="1" type="ORF">H0A61_01381</name>
</gene>
<organism evidence="1 2">
    <name type="scientific">Koleobacter methoxysyntrophicus</name>
    <dbReference type="NCBI Taxonomy" id="2751313"/>
    <lineage>
        <taxon>Bacteria</taxon>
        <taxon>Bacillati</taxon>
        <taxon>Bacillota</taxon>
        <taxon>Clostridia</taxon>
        <taxon>Koleobacterales</taxon>
        <taxon>Koleobacteraceae</taxon>
        <taxon>Koleobacter</taxon>
    </lineage>
</organism>
<dbReference type="RefSeq" id="WP_206709216.1">
    <property type="nucleotide sequence ID" value="NZ_CP059066.1"/>
</dbReference>
<evidence type="ECO:0000313" key="2">
    <source>
        <dbReference type="Proteomes" id="UP000662904"/>
    </source>
</evidence>
<dbReference type="InterPro" id="IPR011990">
    <property type="entry name" value="TPR-like_helical_dom_sf"/>
</dbReference>